<dbReference type="Gene3D" id="1.10.10.10">
    <property type="entry name" value="Winged helix-like DNA-binding domain superfamily/Winged helix DNA-binding domain"/>
    <property type="match status" value="1"/>
</dbReference>
<dbReference type="Proteomes" id="UP000739538">
    <property type="component" value="Unassembled WGS sequence"/>
</dbReference>
<keyword evidence="3 4" id="KW-0804">Transcription</keyword>
<proteinExistence type="inferred from homology"/>
<dbReference type="GO" id="GO:0003677">
    <property type="term" value="F:DNA binding"/>
    <property type="evidence" value="ECO:0007669"/>
    <property type="project" value="UniProtKB-UniRule"/>
</dbReference>
<sequence length="163" mass="18821">MATKTDSTGRALEREFIQDFGEAYQHFGLPRLMGRIVGLLLQEDGPVSLDDIASRLRVSKGPVSQVVRRLHDRGLVEKVWVPGDRRHFYEATDDIFGRAFTTHTKKLESNLVLARRFVARTTENPDATSPHFRSRLAEMERFYGMMSRHLNAFLVEWRETRSS</sequence>
<evidence type="ECO:0000313" key="7">
    <source>
        <dbReference type="Proteomes" id="UP000739538"/>
    </source>
</evidence>
<dbReference type="GO" id="GO:0003700">
    <property type="term" value="F:DNA-binding transcription factor activity"/>
    <property type="evidence" value="ECO:0007669"/>
    <property type="project" value="InterPro"/>
</dbReference>
<feature type="domain" description="HTH marR-type" evidence="5">
    <location>
        <begin position="28"/>
        <end position="86"/>
    </location>
</feature>
<dbReference type="Pfam" id="PF12802">
    <property type="entry name" value="MarR_2"/>
    <property type="match status" value="1"/>
</dbReference>
<dbReference type="InterPro" id="IPR000835">
    <property type="entry name" value="HTH_MarR-typ"/>
</dbReference>
<comment type="similarity">
    <text evidence="4">Belongs to the GbsR family.</text>
</comment>
<reference evidence="6" key="1">
    <citation type="submission" date="2020-04" db="EMBL/GenBank/DDBJ databases">
        <authorList>
            <person name="Zhang T."/>
        </authorList>
    </citation>
    <scope>NUCLEOTIDE SEQUENCE</scope>
    <source>
        <strain evidence="6">HKST-UBA02</strain>
    </source>
</reference>
<comment type="caution">
    <text evidence="6">The sequence shown here is derived from an EMBL/GenBank/DDBJ whole genome shotgun (WGS) entry which is preliminary data.</text>
</comment>
<gene>
    <name evidence="6" type="ORF">KDA27_25975</name>
</gene>
<dbReference type="InterPro" id="IPR011991">
    <property type="entry name" value="ArsR-like_HTH"/>
</dbReference>
<dbReference type="InterPro" id="IPR036390">
    <property type="entry name" value="WH_DNA-bd_sf"/>
</dbReference>
<dbReference type="AlphaFoldDB" id="A0A956NIE3"/>
<evidence type="ECO:0000256" key="1">
    <source>
        <dbReference type="ARBA" id="ARBA00023015"/>
    </source>
</evidence>
<dbReference type="PIRSF" id="PIRSF006707">
    <property type="entry name" value="MJ1563"/>
    <property type="match status" value="1"/>
</dbReference>
<dbReference type="CDD" id="cd00090">
    <property type="entry name" value="HTH_ARSR"/>
    <property type="match status" value="1"/>
</dbReference>
<dbReference type="InterPro" id="IPR026282">
    <property type="entry name" value="MJ1563"/>
</dbReference>
<organism evidence="6 7">
    <name type="scientific">Eiseniibacteriota bacterium</name>
    <dbReference type="NCBI Taxonomy" id="2212470"/>
    <lineage>
        <taxon>Bacteria</taxon>
        <taxon>Candidatus Eiseniibacteriota</taxon>
    </lineage>
</organism>
<evidence type="ECO:0000256" key="2">
    <source>
        <dbReference type="ARBA" id="ARBA00023125"/>
    </source>
</evidence>
<dbReference type="PANTHER" id="PTHR38465:SF1">
    <property type="entry name" value="HTH-TYPE TRANSCRIPTIONAL REGULATOR MJ1563-RELATED"/>
    <property type="match status" value="1"/>
</dbReference>
<accession>A0A956NIE3</accession>
<evidence type="ECO:0000256" key="4">
    <source>
        <dbReference type="PIRNR" id="PIRNR006707"/>
    </source>
</evidence>
<dbReference type="InterPro" id="IPR036388">
    <property type="entry name" value="WH-like_DNA-bd_sf"/>
</dbReference>
<dbReference type="InterPro" id="IPR052362">
    <property type="entry name" value="HTH-GbsR_regulator"/>
</dbReference>
<dbReference type="PANTHER" id="PTHR38465">
    <property type="entry name" value="HTH-TYPE TRANSCRIPTIONAL REGULATOR MJ1563-RELATED"/>
    <property type="match status" value="1"/>
</dbReference>
<dbReference type="SUPFAM" id="SSF46785">
    <property type="entry name" value="Winged helix' DNA-binding domain"/>
    <property type="match status" value="1"/>
</dbReference>
<keyword evidence="2 4" id="KW-0238">DNA-binding</keyword>
<keyword evidence="1 4" id="KW-0805">Transcription regulation</keyword>
<protein>
    <recommendedName>
        <fullName evidence="4">HTH-type transcriptional regulator</fullName>
    </recommendedName>
</protein>
<name>A0A956NIE3_UNCEI</name>
<reference evidence="6" key="2">
    <citation type="journal article" date="2021" name="Microbiome">
        <title>Successional dynamics and alternative stable states in a saline activated sludge microbial community over 9 years.</title>
        <authorList>
            <person name="Wang Y."/>
            <person name="Ye J."/>
            <person name="Ju F."/>
            <person name="Liu L."/>
            <person name="Boyd J.A."/>
            <person name="Deng Y."/>
            <person name="Parks D.H."/>
            <person name="Jiang X."/>
            <person name="Yin X."/>
            <person name="Woodcroft B.J."/>
            <person name="Tyson G.W."/>
            <person name="Hugenholtz P."/>
            <person name="Polz M.F."/>
            <person name="Zhang T."/>
        </authorList>
    </citation>
    <scope>NUCLEOTIDE SEQUENCE</scope>
    <source>
        <strain evidence="6">HKST-UBA02</strain>
    </source>
</reference>
<evidence type="ECO:0000259" key="5">
    <source>
        <dbReference type="Pfam" id="PF12802"/>
    </source>
</evidence>
<evidence type="ECO:0000313" key="6">
    <source>
        <dbReference type="EMBL" id="MCA9759267.1"/>
    </source>
</evidence>
<dbReference type="EMBL" id="JAGQHS010000300">
    <property type="protein sequence ID" value="MCA9759267.1"/>
    <property type="molecule type" value="Genomic_DNA"/>
</dbReference>
<evidence type="ECO:0000256" key="3">
    <source>
        <dbReference type="ARBA" id="ARBA00023163"/>
    </source>
</evidence>